<dbReference type="PRINTS" id="PR00313">
    <property type="entry name" value="CABNDNGRPT"/>
</dbReference>
<dbReference type="Gene3D" id="2.150.10.10">
    <property type="entry name" value="Serralysin-like metalloprotease, C-terminal"/>
    <property type="match status" value="5"/>
</dbReference>
<proteinExistence type="predicted"/>
<dbReference type="InterPro" id="IPR018511">
    <property type="entry name" value="Hemolysin-typ_Ca-bd_CS"/>
</dbReference>
<dbReference type="EMBL" id="JAEKLZ010000215">
    <property type="protein sequence ID" value="MBW8726432.1"/>
    <property type="molecule type" value="Genomic_DNA"/>
</dbReference>
<dbReference type="Pfam" id="PF00353">
    <property type="entry name" value="HemolysinCabind"/>
    <property type="match status" value="7"/>
</dbReference>
<dbReference type="AlphaFoldDB" id="A0A952FK18"/>
<gene>
    <name evidence="4" type="ORF">JF625_14915</name>
</gene>
<protein>
    <submittedName>
        <fullName evidence="4">M10 family metallopeptidase C-terminal domain-containing protein</fullName>
    </submittedName>
</protein>
<dbReference type="InterPro" id="IPR050557">
    <property type="entry name" value="RTX_toxin/Mannuronan_C5-epim"/>
</dbReference>
<name>A0A952FK18_9PROT</name>
<dbReference type="InterPro" id="IPR011049">
    <property type="entry name" value="Serralysin-like_metalloprot_C"/>
</dbReference>
<dbReference type="Proteomes" id="UP000700706">
    <property type="component" value="Unassembled WGS sequence"/>
</dbReference>
<evidence type="ECO:0000313" key="4">
    <source>
        <dbReference type="EMBL" id="MBW8726432.1"/>
    </source>
</evidence>
<feature type="compositionally biased region" description="Basic and acidic residues" evidence="3">
    <location>
        <begin position="1"/>
        <end position="11"/>
    </location>
</feature>
<dbReference type="PANTHER" id="PTHR38340:SF1">
    <property type="entry name" value="S-LAYER PROTEIN"/>
    <property type="match status" value="1"/>
</dbReference>
<comment type="caution">
    <text evidence="4">The sequence shown here is derived from an EMBL/GenBank/DDBJ whole genome shotgun (WGS) entry which is preliminary data.</text>
</comment>
<comment type="subcellular location">
    <subcellularLocation>
        <location evidence="1">Secreted</location>
    </subcellularLocation>
</comment>
<dbReference type="SUPFAM" id="SSF51120">
    <property type="entry name" value="beta-Roll"/>
    <property type="match status" value="4"/>
</dbReference>
<feature type="region of interest" description="Disordered" evidence="3">
    <location>
        <begin position="193"/>
        <end position="221"/>
    </location>
</feature>
<evidence type="ECO:0000256" key="3">
    <source>
        <dbReference type="SAM" id="MobiDB-lite"/>
    </source>
</evidence>
<keyword evidence="2" id="KW-0964">Secreted</keyword>
<feature type="region of interest" description="Disordered" evidence="3">
    <location>
        <begin position="1"/>
        <end position="24"/>
    </location>
</feature>
<dbReference type="GO" id="GO:0005509">
    <property type="term" value="F:calcium ion binding"/>
    <property type="evidence" value="ECO:0007669"/>
    <property type="project" value="InterPro"/>
</dbReference>
<dbReference type="PROSITE" id="PS00330">
    <property type="entry name" value="HEMOLYSIN_CALCIUM"/>
    <property type="match status" value="5"/>
</dbReference>
<evidence type="ECO:0000256" key="1">
    <source>
        <dbReference type="ARBA" id="ARBA00004613"/>
    </source>
</evidence>
<organism evidence="4 5">
    <name type="scientific">Inquilinus limosus</name>
    <dbReference type="NCBI Taxonomy" id="171674"/>
    <lineage>
        <taxon>Bacteria</taxon>
        <taxon>Pseudomonadati</taxon>
        <taxon>Pseudomonadota</taxon>
        <taxon>Alphaproteobacteria</taxon>
        <taxon>Rhodospirillales</taxon>
        <taxon>Rhodospirillaceae</taxon>
        <taxon>Inquilinus</taxon>
    </lineage>
</organism>
<evidence type="ECO:0000313" key="5">
    <source>
        <dbReference type="Proteomes" id="UP000700706"/>
    </source>
</evidence>
<dbReference type="GO" id="GO:0005576">
    <property type="term" value="C:extracellular region"/>
    <property type="evidence" value="ECO:0007669"/>
    <property type="project" value="UniProtKB-SubCell"/>
</dbReference>
<dbReference type="PANTHER" id="PTHR38340">
    <property type="entry name" value="S-LAYER PROTEIN"/>
    <property type="match status" value="1"/>
</dbReference>
<evidence type="ECO:0000256" key="2">
    <source>
        <dbReference type="ARBA" id="ARBA00022525"/>
    </source>
</evidence>
<accession>A0A952FK18</accession>
<reference evidence="4" key="1">
    <citation type="submission" date="2020-06" db="EMBL/GenBank/DDBJ databases">
        <title>Stable isotope informed genome-resolved metagenomics uncovers potential trophic interactions in rhizosphere soil.</title>
        <authorList>
            <person name="Starr E.P."/>
            <person name="Shi S."/>
            <person name="Blazewicz S.J."/>
            <person name="Koch B.J."/>
            <person name="Probst A.J."/>
            <person name="Hungate B.A."/>
            <person name="Pett-Ridge J."/>
            <person name="Firestone M.K."/>
            <person name="Banfield J.F."/>
        </authorList>
    </citation>
    <scope>NUCLEOTIDE SEQUENCE</scope>
    <source>
        <strain evidence="4">YM_69_17</strain>
    </source>
</reference>
<dbReference type="InterPro" id="IPR001343">
    <property type="entry name" value="Hemolysn_Ca-bd"/>
</dbReference>
<sequence length="497" mass="49488">MTDIRGDEHDNQLPPVGQSNAGDDRIWGLEGDDYINGGAGNDELFGGAGADEMFGGAGVDTLSYWDNRSIGVAIDLTALTASGGEANGDIIHGDIENVIGTDYSDRLTGSAADNFLNGGNGWGNDVLYGLGGDDVLWGSLGHDKLYGGAGNDTLKGYQGNNQLYGGDGNDVLEADDGIDILDGGAGNDILRANTNSTTPDADQLRGGAGADEMDGGAGSDTASYSEGTIGVTVNLTTGVGSGGNAQGDKLSNIENIIGTSAADRLTGNTDANTLTGGNGNDTLSGMDGADTLDGGAGTDTLTGDFGNDILRGGAGADRLDGGLSIDTVAYSESSVGVSINLATGKGSGGNAQGDVYVGVENANGSTGADTITGNSGANALRGMAGADTLTGGGGADRFVFGSTGESVGTARDIIADFSHVQGDRIDLALIDASTKVAGDQAFKFIGAQGFHGVAGELRATVSGGYTYVDGDVNGDKIIDLHIALANHPGLVSGDFVL</sequence>